<accession>A0A853BE22</accession>
<protein>
    <submittedName>
        <fullName evidence="2">Uncharacterized protein</fullName>
    </submittedName>
</protein>
<proteinExistence type="predicted"/>
<gene>
    <name evidence="2" type="ORF">HNR02_006645</name>
</gene>
<feature type="region of interest" description="Disordered" evidence="1">
    <location>
        <begin position="37"/>
        <end position="64"/>
    </location>
</feature>
<dbReference type="RefSeq" id="WP_179777465.1">
    <property type="nucleotide sequence ID" value="NZ_JACCFK010000002.1"/>
</dbReference>
<organism evidence="2 3">
    <name type="scientific">Amycolatopsis endophytica</name>
    <dbReference type="NCBI Taxonomy" id="860233"/>
    <lineage>
        <taxon>Bacteria</taxon>
        <taxon>Bacillati</taxon>
        <taxon>Actinomycetota</taxon>
        <taxon>Actinomycetes</taxon>
        <taxon>Pseudonocardiales</taxon>
        <taxon>Pseudonocardiaceae</taxon>
        <taxon>Amycolatopsis</taxon>
    </lineage>
</organism>
<reference evidence="2 3" key="1">
    <citation type="submission" date="2020-07" db="EMBL/GenBank/DDBJ databases">
        <title>Sequencing the genomes of 1000 actinobacteria strains.</title>
        <authorList>
            <person name="Klenk H.-P."/>
        </authorList>
    </citation>
    <scope>NUCLEOTIDE SEQUENCE [LARGE SCALE GENOMIC DNA]</scope>
    <source>
        <strain evidence="2 3">DSM 104006</strain>
    </source>
</reference>
<dbReference type="AlphaFoldDB" id="A0A853BE22"/>
<dbReference type="Proteomes" id="UP000549616">
    <property type="component" value="Unassembled WGS sequence"/>
</dbReference>
<name>A0A853BE22_9PSEU</name>
<evidence type="ECO:0000256" key="1">
    <source>
        <dbReference type="SAM" id="MobiDB-lite"/>
    </source>
</evidence>
<comment type="caution">
    <text evidence="2">The sequence shown here is derived from an EMBL/GenBank/DDBJ whole genome shotgun (WGS) entry which is preliminary data.</text>
</comment>
<evidence type="ECO:0000313" key="2">
    <source>
        <dbReference type="EMBL" id="NYI93270.1"/>
    </source>
</evidence>
<evidence type="ECO:0000313" key="3">
    <source>
        <dbReference type="Proteomes" id="UP000549616"/>
    </source>
</evidence>
<dbReference type="EMBL" id="JACCFK010000002">
    <property type="protein sequence ID" value="NYI93270.1"/>
    <property type="molecule type" value="Genomic_DNA"/>
</dbReference>
<keyword evidence="3" id="KW-1185">Reference proteome</keyword>
<sequence length="64" mass="6578">MKVECSFSLLLRLAFWLAVPAVVLGVLLGASLGHQPEAAPGDGSASVVRSAGEEVPQCRPTSSN</sequence>